<keyword evidence="7" id="KW-0156">Chromatin regulator</keyword>
<proteinExistence type="predicted"/>
<dbReference type="PANTHER" id="PTHR13453">
    <property type="entry name" value="KAT8 REGULATORY NSL COMPLEX SUBUNIT 2"/>
    <property type="match status" value="1"/>
</dbReference>
<evidence type="ECO:0000256" key="12">
    <source>
        <dbReference type="ARBA" id="ARBA00093359"/>
    </source>
</evidence>
<dbReference type="Proteomes" id="UP000036987">
    <property type="component" value="Unassembled WGS sequence"/>
</dbReference>
<evidence type="ECO:0000256" key="7">
    <source>
        <dbReference type="ARBA" id="ARBA00022853"/>
    </source>
</evidence>
<evidence type="ECO:0000256" key="10">
    <source>
        <dbReference type="ARBA" id="ARBA00032947"/>
    </source>
</evidence>
<evidence type="ECO:0000256" key="11">
    <source>
        <dbReference type="ARBA" id="ARBA00033378"/>
    </source>
</evidence>
<dbReference type="OrthoDB" id="677315at2759"/>
<feature type="region of interest" description="Disordered" evidence="14">
    <location>
        <begin position="1"/>
        <end position="57"/>
    </location>
</feature>
<dbReference type="GO" id="GO:0006325">
    <property type="term" value="P:chromatin organization"/>
    <property type="evidence" value="ECO:0007669"/>
    <property type="project" value="UniProtKB-KW"/>
</dbReference>
<evidence type="ECO:0000313" key="17">
    <source>
        <dbReference type="Proteomes" id="UP000036987"/>
    </source>
</evidence>
<dbReference type="PANTHER" id="PTHR13453:SF1">
    <property type="entry name" value="KAT8 REGULATORY NSL COMPLEX SUBUNIT 2"/>
    <property type="match status" value="1"/>
</dbReference>
<dbReference type="AlphaFoldDB" id="A0A0K9NTI5"/>
<keyword evidence="4" id="KW-1017">Isopeptide bond</keyword>
<evidence type="ECO:0000313" key="16">
    <source>
        <dbReference type="EMBL" id="KMZ60089.1"/>
    </source>
</evidence>
<comment type="subunit">
    <text evidence="13">Component of the NSL complex at least composed of KAT8/MOF, KANSL1, KANSL2, KANSL3, MCRS1, PHF20, OGT1/OGT, WDR5 and HCFC1.</text>
</comment>
<protein>
    <recommendedName>
        <fullName evidence="3">KAT8 regulatory NSL complex subunit 2</fullName>
    </recommendedName>
    <alternativeName>
        <fullName evidence="11">NSL complex protein NSL2</fullName>
    </alternativeName>
    <alternativeName>
        <fullName evidence="10">Non-specific lethal 2 homolog</fullName>
    </alternativeName>
</protein>
<evidence type="ECO:0000256" key="3">
    <source>
        <dbReference type="ARBA" id="ARBA00015508"/>
    </source>
</evidence>
<feature type="compositionally biased region" description="Polar residues" evidence="14">
    <location>
        <begin position="32"/>
        <end position="46"/>
    </location>
</feature>
<comment type="subcellular location">
    <subcellularLocation>
        <location evidence="2">Mitochondrion</location>
    </subcellularLocation>
    <subcellularLocation>
        <location evidence="1">Nucleus</location>
    </subcellularLocation>
</comment>
<dbReference type="GO" id="GO:0005739">
    <property type="term" value="C:mitochondrion"/>
    <property type="evidence" value="ECO:0007669"/>
    <property type="project" value="UniProtKB-SubCell"/>
</dbReference>
<evidence type="ECO:0000256" key="14">
    <source>
        <dbReference type="SAM" id="MobiDB-lite"/>
    </source>
</evidence>
<comment type="function">
    <text evidence="12">Non-catalytic component of the NSL histone acetyltransferase complex, a multiprotein complex that mediates histone H4 acetylation at 'Lys-5'- and 'Lys-8' (H4K5ac and H4K8ac) at transcription start sites and promotes transcription initiation. Required for NSL complex stability and for transcription of intraciliary transport genes in both ciliated and non-ciliated cells by regulating histone H4 acetylation at 'Lys-5'- and 'Lys-12' (H4K5ac and H4K12ac). This is necessary for cilium assembly in ciliated cells and for organization of the microtubule cytoskeleton in non-ciliated cells. Required within the NSL complex to maintain nuclear architecture stability by promoting KAT8-mediated acetylation of lamin LMNA.</text>
</comment>
<keyword evidence="5" id="KW-0597">Phosphoprotein</keyword>
<dbReference type="Pfam" id="PF13891">
    <property type="entry name" value="zf-C3HC3H_KANSL2"/>
    <property type="match status" value="1"/>
</dbReference>
<gene>
    <name evidence="16" type="ORF">ZOSMA_60G00330</name>
</gene>
<keyword evidence="9" id="KW-0539">Nucleus</keyword>
<organism evidence="16 17">
    <name type="scientific">Zostera marina</name>
    <name type="common">Eelgrass</name>
    <dbReference type="NCBI Taxonomy" id="29655"/>
    <lineage>
        <taxon>Eukaryota</taxon>
        <taxon>Viridiplantae</taxon>
        <taxon>Streptophyta</taxon>
        <taxon>Embryophyta</taxon>
        <taxon>Tracheophyta</taxon>
        <taxon>Spermatophyta</taxon>
        <taxon>Magnoliopsida</taxon>
        <taxon>Liliopsida</taxon>
        <taxon>Zosteraceae</taxon>
        <taxon>Zostera</taxon>
    </lineage>
</organism>
<dbReference type="EMBL" id="LFYR01001640">
    <property type="protein sequence ID" value="KMZ60089.1"/>
    <property type="molecule type" value="Genomic_DNA"/>
</dbReference>
<evidence type="ECO:0000256" key="9">
    <source>
        <dbReference type="ARBA" id="ARBA00023242"/>
    </source>
</evidence>
<evidence type="ECO:0000256" key="13">
    <source>
        <dbReference type="ARBA" id="ARBA00093543"/>
    </source>
</evidence>
<evidence type="ECO:0000256" key="4">
    <source>
        <dbReference type="ARBA" id="ARBA00022499"/>
    </source>
</evidence>
<evidence type="ECO:0000256" key="8">
    <source>
        <dbReference type="ARBA" id="ARBA00023128"/>
    </source>
</evidence>
<keyword evidence="8" id="KW-0496">Mitochondrion</keyword>
<keyword evidence="6" id="KW-0832">Ubl conjugation</keyword>
<evidence type="ECO:0000256" key="1">
    <source>
        <dbReference type="ARBA" id="ARBA00004123"/>
    </source>
</evidence>
<sequence length="261" mass="29869">MTSPPPSLLPSCPLSERASNESSSMLRPRPLQPSSTENPRNTTSRLKPTAYDSIPIDGSSEDELLRYSEALTREEVLRRRSRRLKQLSRISRNQYWALMEEVKLLHRKYYWKFGRSPMVKSSPDARKDGSEEMEITDKFPVCVFSGCKTKPMALTTYCFQHILSDQRQTLYRPCTYVIKSSAQSKPIACGKPYMRSTVPTYCSFHFDMAKNYLSQALKKSISNQTSSGRIAPKAHEVVYKLIQCAQHNRIILRSIENSGVE</sequence>
<dbReference type="GO" id="GO:0005634">
    <property type="term" value="C:nucleus"/>
    <property type="evidence" value="ECO:0007669"/>
    <property type="project" value="UniProtKB-SubCell"/>
</dbReference>
<dbReference type="InterPro" id="IPR025927">
    <property type="entry name" value="Znf_KANL2-like"/>
</dbReference>
<comment type="caution">
    <text evidence="16">The sequence shown here is derived from an EMBL/GenBank/DDBJ whole genome shotgun (WGS) entry which is preliminary data.</text>
</comment>
<keyword evidence="17" id="KW-1185">Reference proteome</keyword>
<reference evidence="17" key="1">
    <citation type="journal article" date="2016" name="Nature">
        <title>The genome of the seagrass Zostera marina reveals angiosperm adaptation to the sea.</title>
        <authorList>
            <person name="Olsen J.L."/>
            <person name="Rouze P."/>
            <person name="Verhelst B."/>
            <person name="Lin Y.-C."/>
            <person name="Bayer T."/>
            <person name="Collen J."/>
            <person name="Dattolo E."/>
            <person name="De Paoli E."/>
            <person name="Dittami S."/>
            <person name="Maumus F."/>
            <person name="Michel G."/>
            <person name="Kersting A."/>
            <person name="Lauritano C."/>
            <person name="Lohaus R."/>
            <person name="Toepel M."/>
            <person name="Tonon T."/>
            <person name="Vanneste K."/>
            <person name="Amirebrahimi M."/>
            <person name="Brakel J."/>
            <person name="Bostroem C."/>
            <person name="Chovatia M."/>
            <person name="Grimwood J."/>
            <person name="Jenkins J.W."/>
            <person name="Jueterbock A."/>
            <person name="Mraz A."/>
            <person name="Stam W.T."/>
            <person name="Tice H."/>
            <person name="Bornberg-Bauer E."/>
            <person name="Green P.J."/>
            <person name="Pearson G.A."/>
            <person name="Procaccini G."/>
            <person name="Duarte C.M."/>
            <person name="Schmutz J."/>
            <person name="Reusch T.B.H."/>
            <person name="Van de Peer Y."/>
        </authorList>
    </citation>
    <scope>NUCLEOTIDE SEQUENCE [LARGE SCALE GENOMIC DNA]</scope>
    <source>
        <strain evidence="17">cv. Finnish</strain>
    </source>
</reference>
<accession>A0A0K9NTI5</accession>
<evidence type="ECO:0000256" key="2">
    <source>
        <dbReference type="ARBA" id="ARBA00004173"/>
    </source>
</evidence>
<dbReference type="STRING" id="29655.A0A0K9NTI5"/>
<evidence type="ECO:0000259" key="15">
    <source>
        <dbReference type="Pfam" id="PF13891"/>
    </source>
</evidence>
<name>A0A0K9NTI5_ZOSMR</name>
<dbReference type="GO" id="GO:0044545">
    <property type="term" value="C:NSL complex"/>
    <property type="evidence" value="ECO:0000318"/>
    <property type="project" value="GO_Central"/>
</dbReference>
<evidence type="ECO:0000256" key="5">
    <source>
        <dbReference type="ARBA" id="ARBA00022553"/>
    </source>
</evidence>
<feature type="domain" description="KANL2-like probable zinc-finger" evidence="15">
    <location>
        <begin position="142"/>
        <end position="206"/>
    </location>
</feature>
<evidence type="ECO:0000256" key="6">
    <source>
        <dbReference type="ARBA" id="ARBA00022843"/>
    </source>
</evidence>
<dbReference type="InterPro" id="IPR026316">
    <property type="entry name" value="NSL2"/>
</dbReference>
<dbReference type="OMA" id="CGHIMVK"/>